<reference evidence="1 2" key="1">
    <citation type="submission" date="2020-09" db="EMBL/GenBank/DDBJ databases">
        <title>De no assembly of potato wild relative species, Solanum commersonii.</title>
        <authorList>
            <person name="Cho K."/>
        </authorList>
    </citation>
    <scope>NUCLEOTIDE SEQUENCE [LARGE SCALE GENOMIC DNA]</scope>
    <source>
        <strain evidence="1">LZ3.2</strain>
        <tissue evidence="1">Leaf</tissue>
    </source>
</reference>
<protein>
    <submittedName>
        <fullName evidence="1">Uncharacterized protein</fullName>
    </submittedName>
</protein>
<gene>
    <name evidence="1" type="ORF">H5410_002050</name>
</gene>
<comment type="caution">
    <text evidence="1">The sequence shown here is derived from an EMBL/GenBank/DDBJ whole genome shotgun (WGS) entry which is preliminary data.</text>
</comment>
<evidence type="ECO:0000313" key="1">
    <source>
        <dbReference type="EMBL" id="KAG5630333.1"/>
    </source>
</evidence>
<accession>A0A9J6B0J7</accession>
<feature type="non-terminal residue" evidence="1">
    <location>
        <position position="1"/>
    </location>
</feature>
<dbReference type="Proteomes" id="UP000824120">
    <property type="component" value="Chromosome 1"/>
</dbReference>
<organism evidence="1 2">
    <name type="scientific">Solanum commersonii</name>
    <name type="common">Commerson's wild potato</name>
    <name type="synonym">Commerson's nightshade</name>
    <dbReference type="NCBI Taxonomy" id="4109"/>
    <lineage>
        <taxon>Eukaryota</taxon>
        <taxon>Viridiplantae</taxon>
        <taxon>Streptophyta</taxon>
        <taxon>Embryophyta</taxon>
        <taxon>Tracheophyta</taxon>
        <taxon>Spermatophyta</taxon>
        <taxon>Magnoliopsida</taxon>
        <taxon>eudicotyledons</taxon>
        <taxon>Gunneridae</taxon>
        <taxon>Pentapetalae</taxon>
        <taxon>asterids</taxon>
        <taxon>lamiids</taxon>
        <taxon>Solanales</taxon>
        <taxon>Solanaceae</taxon>
        <taxon>Solanoideae</taxon>
        <taxon>Solaneae</taxon>
        <taxon>Solanum</taxon>
    </lineage>
</organism>
<dbReference type="AlphaFoldDB" id="A0A9J6B0J7"/>
<proteinExistence type="predicted"/>
<dbReference type="EMBL" id="JACXVP010000001">
    <property type="protein sequence ID" value="KAG5630333.1"/>
    <property type="molecule type" value="Genomic_DNA"/>
</dbReference>
<sequence length="174" mass="19463">VLSAFHVTLPFIPLLATIGFYKALNSSFHGVSPENSECGTSSKLQLSELAVKNYHLKDVALDYFDSARTKGLFFWIKYTKSVPYKRICSPKVERSWEDDKSVVMDHGTLVTPPVKFASPKPGPRRREDQHGDREGIRLGNFKLSKFADQELSASRCCVGVTVGPALFLFSLKHL</sequence>
<name>A0A9J6B0J7_SOLCO</name>
<keyword evidence="2" id="KW-1185">Reference proteome</keyword>
<evidence type="ECO:0000313" key="2">
    <source>
        <dbReference type="Proteomes" id="UP000824120"/>
    </source>
</evidence>